<dbReference type="Proteomes" id="UP001147747">
    <property type="component" value="Unassembled WGS sequence"/>
</dbReference>
<evidence type="ECO:0000313" key="2">
    <source>
        <dbReference type="EMBL" id="KAJ5414540.1"/>
    </source>
</evidence>
<protein>
    <submittedName>
        <fullName evidence="2">Uncharacterized protein</fullName>
    </submittedName>
</protein>
<gene>
    <name evidence="2" type="ORF">N7509_001167</name>
</gene>
<evidence type="ECO:0000256" key="1">
    <source>
        <dbReference type="SAM" id="MobiDB-lite"/>
    </source>
</evidence>
<accession>A0A9W9WBT4</accession>
<dbReference type="AlphaFoldDB" id="A0A9W9WBT4"/>
<feature type="compositionally biased region" description="Basic residues" evidence="1">
    <location>
        <begin position="10"/>
        <end position="22"/>
    </location>
</feature>
<keyword evidence="3" id="KW-1185">Reference proteome</keyword>
<evidence type="ECO:0000313" key="3">
    <source>
        <dbReference type="Proteomes" id="UP001147747"/>
    </source>
</evidence>
<reference evidence="2" key="1">
    <citation type="submission" date="2022-12" db="EMBL/GenBank/DDBJ databases">
        <authorList>
            <person name="Petersen C."/>
        </authorList>
    </citation>
    <scope>NUCLEOTIDE SEQUENCE</scope>
    <source>
        <strain evidence="2">IBT 29677</strain>
    </source>
</reference>
<reference evidence="2" key="2">
    <citation type="journal article" date="2023" name="IMA Fungus">
        <title>Comparative genomic study of the Penicillium genus elucidates a diverse pangenome and 15 lateral gene transfer events.</title>
        <authorList>
            <person name="Petersen C."/>
            <person name="Sorensen T."/>
            <person name="Nielsen M.R."/>
            <person name="Sondergaard T.E."/>
            <person name="Sorensen J.L."/>
            <person name="Fitzpatrick D.A."/>
            <person name="Frisvad J.C."/>
            <person name="Nielsen K.L."/>
        </authorList>
    </citation>
    <scope>NUCLEOTIDE SEQUENCE</scope>
    <source>
        <strain evidence="2">IBT 29677</strain>
    </source>
</reference>
<feature type="compositionally biased region" description="Acidic residues" evidence="1">
    <location>
        <begin position="174"/>
        <end position="183"/>
    </location>
</feature>
<feature type="compositionally biased region" description="Low complexity" evidence="1">
    <location>
        <begin position="30"/>
        <end position="44"/>
    </location>
</feature>
<organism evidence="2 3">
    <name type="scientific">Penicillium cosmopolitanum</name>
    <dbReference type="NCBI Taxonomy" id="1131564"/>
    <lineage>
        <taxon>Eukaryota</taxon>
        <taxon>Fungi</taxon>
        <taxon>Dikarya</taxon>
        <taxon>Ascomycota</taxon>
        <taxon>Pezizomycotina</taxon>
        <taxon>Eurotiomycetes</taxon>
        <taxon>Eurotiomycetidae</taxon>
        <taxon>Eurotiales</taxon>
        <taxon>Aspergillaceae</taxon>
        <taxon>Penicillium</taxon>
    </lineage>
</organism>
<feature type="compositionally biased region" description="Low complexity" evidence="1">
    <location>
        <begin position="132"/>
        <end position="144"/>
    </location>
</feature>
<feature type="region of interest" description="Disordered" evidence="1">
    <location>
        <begin position="1"/>
        <end position="318"/>
    </location>
</feature>
<feature type="compositionally biased region" description="Polar residues" evidence="1">
    <location>
        <begin position="301"/>
        <end position="318"/>
    </location>
</feature>
<dbReference type="GeneID" id="81364784"/>
<feature type="compositionally biased region" description="Basic and acidic residues" evidence="1">
    <location>
        <begin position="158"/>
        <end position="173"/>
    </location>
</feature>
<name>A0A9W9WBT4_9EURO</name>
<comment type="caution">
    <text evidence="2">The sequence shown here is derived from an EMBL/GenBank/DDBJ whole genome shotgun (WGS) entry which is preliminary data.</text>
</comment>
<feature type="compositionally biased region" description="Basic and acidic residues" evidence="1">
    <location>
        <begin position="186"/>
        <end position="198"/>
    </location>
</feature>
<feature type="compositionally biased region" description="Polar residues" evidence="1">
    <location>
        <begin position="253"/>
        <end position="283"/>
    </location>
</feature>
<dbReference type="EMBL" id="JAPZBU010000003">
    <property type="protein sequence ID" value="KAJ5414540.1"/>
    <property type="molecule type" value="Genomic_DNA"/>
</dbReference>
<dbReference type="RefSeq" id="XP_056494386.1">
    <property type="nucleotide sequence ID" value="XM_056625804.1"/>
</dbReference>
<sequence>MVAPTPTRGRGGRGSRGGRARGGRWANHWATRTAPARAARASSPVNDIDDEHHLDSDSELEDPPRSRIVTLKVAPHLLRSTIDGPGHGSQSQEDHHLEPSTAQSSTPTGSQSQNPETPLRRRSKRALAVPESSRTTRQSARQSAPGRQSSRLKPGESSYEHETPSKAGESEPSEHDDEDDFGDDASPQKEEYDEDFKPQQRIKLQVSNPTAEHLQHLHDAASTRPSPAIAERETRLATTKLQDNELNLRPDSAYSTSAPTYSQEADSPKQELQSQSLPQSRGMSSPGPRASANQPRRKMKAQTSSPAPSRNQQPRNRN</sequence>
<feature type="compositionally biased region" description="Polar residues" evidence="1">
    <location>
        <begin position="100"/>
        <end position="116"/>
    </location>
</feature>
<proteinExistence type="predicted"/>